<keyword evidence="2" id="KW-1185">Reference proteome</keyword>
<protein>
    <submittedName>
        <fullName evidence="1">Uncharacterized protein</fullName>
    </submittedName>
</protein>
<evidence type="ECO:0000313" key="1">
    <source>
        <dbReference type="EMBL" id="EEF26264.1"/>
    </source>
</evidence>
<dbReference type="AlphaFoldDB" id="B9TD01"/>
<gene>
    <name evidence="1" type="ORF">RCOM_1972840</name>
</gene>
<evidence type="ECO:0000313" key="2">
    <source>
        <dbReference type="Proteomes" id="UP000008311"/>
    </source>
</evidence>
<proteinExistence type="predicted"/>
<accession>B9TD01</accession>
<organism evidence="1 2">
    <name type="scientific">Ricinus communis</name>
    <name type="common">Castor bean</name>
    <dbReference type="NCBI Taxonomy" id="3988"/>
    <lineage>
        <taxon>Eukaryota</taxon>
        <taxon>Viridiplantae</taxon>
        <taxon>Streptophyta</taxon>
        <taxon>Embryophyta</taxon>
        <taxon>Tracheophyta</taxon>
        <taxon>Spermatophyta</taxon>
        <taxon>Magnoliopsida</taxon>
        <taxon>eudicotyledons</taxon>
        <taxon>Gunneridae</taxon>
        <taxon>Pentapetalae</taxon>
        <taxon>rosids</taxon>
        <taxon>fabids</taxon>
        <taxon>Malpighiales</taxon>
        <taxon>Euphorbiaceae</taxon>
        <taxon>Acalyphoideae</taxon>
        <taxon>Acalypheae</taxon>
        <taxon>Ricinus</taxon>
    </lineage>
</organism>
<name>B9TD01_RICCO</name>
<reference evidence="2" key="1">
    <citation type="journal article" date="2010" name="Nat. Biotechnol.">
        <title>Draft genome sequence of the oilseed species Ricinus communis.</title>
        <authorList>
            <person name="Chan A.P."/>
            <person name="Crabtree J."/>
            <person name="Zhao Q."/>
            <person name="Lorenzi H."/>
            <person name="Orvis J."/>
            <person name="Puiu D."/>
            <person name="Melake-Berhan A."/>
            <person name="Jones K.M."/>
            <person name="Redman J."/>
            <person name="Chen G."/>
            <person name="Cahoon E.B."/>
            <person name="Gedil M."/>
            <person name="Stanke M."/>
            <person name="Haas B.J."/>
            <person name="Wortman J.R."/>
            <person name="Fraser-Liggett C.M."/>
            <person name="Ravel J."/>
            <person name="Rabinowicz P.D."/>
        </authorList>
    </citation>
    <scope>NUCLEOTIDE SEQUENCE [LARGE SCALE GENOMIC DNA]</scope>
    <source>
        <strain evidence="2">cv. Hale</strain>
    </source>
</reference>
<dbReference type="Proteomes" id="UP000008311">
    <property type="component" value="Unassembled WGS sequence"/>
</dbReference>
<sequence>MPHRVRCDLSEADTPLAEIRPAALACYPTSSTIPWPIPKDPWPKATHSGRPAGALCAGRQREMLRV</sequence>
<dbReference type="InParanoid" id="B9TD01"/>
<dbReference type="EMBL" id="EQ977759">
    <property type="protein sequence ID" value="EEF26264.1"/>
    <property type="molecule type" value="Genomic_DNA"/>
</dbReference>